<dbReference type="InterPro" id="IPR036396">
    <property type="entry name" value="Cyt_P450_sf"/>
</dbReference>
<dbReference type="GO" id="GO:0016705">
    <property type="term" value="F:oxidoreductase activity, acting on paired donors, with incorporation or reduction of molecular oxygen"/>
    <property type="evidence" value="ECO:0007669"/>
    <property type="project" value="InterPro"/>
</dbReference>
<dbReference type="GO" id="GO:0005506">
    <property type="term" value="F:iron ion binding"/>
    <property type="evidence" value="ECO:0007669"/>
    <property type="project" value="InterPro"/>
</dbReference>
<dbReference type="AlphaFoldDB" id="A0AAN6M8P8"/>
<dbReference type="GO" id="GO:0004497">
    <property type="term" value="F:monooxygenase activity"/>
    <property type="evidence" value="ECO:0007669"/>
    <property type="project" value="InterPro"/>
</dbReference>
<gene>
    <name evidence="3" type="ORF">GRF29_8g2841145</name>
</gene>
<feature type="domain" description="Heterokaryon incompatibility" evidence="2">
    <location>
        <begin position="162"/>
        <end position="309"/>
    </location>
</feature>
<dbReference type="Pfam" id="PF06985">
    <property type="entry name" value="HET"/>
    <property type="match status" value="1"/>
</dbReference>
<dbReference type="Pfam" id="PF00067">
    <property type="entry name" value="p450"/>
    <property type="match status" value="1"/>
</dbReference>
<dbReference type="PANTHER" id="PTHR33112:SF10">
    <property type="entry name" value="TOL"/>
    <property type="match status" value="1"/>
</dbReference>
<reference evidence="3 4" key="1">
    <citation type="submission" date="2021-02" db="EMBL/GenBank/DDBJ databases">
        <title>Genome assembly of Pseudopithomyces chartarum.</title>
        <authorList>
            <person name="Jauregui R."/>
            <person name="Singh J."/>
            <person name="Voisey C."/>
        </authorList>
    </citation>
    <scope>NUCLEOTIDE SEQUENCE [LARGE SCALE GENOMIC DNA]</scope>
    <source>
        <strain evidence="3 4">AGR01</strain>
    </source>
</reference>
<dbReference type="PRINTS" id="PR00463">
    <property type="entry name" value="EP450I"/>
</dbReference>
<dbReference type="Proteomes" id="UP001280581">
    <property type="component" value="Unassembled WGS sequence"/>
</dbReference>
<dbReference type="InterPro" id="IPR002401">
    <property type="entry name" value="Cyt_P450_E_grp-I"/>
</dbReference>
<comment type="cofactor">
    <cofactor evidence="1">
        <name>heme</name>
        <dbReference type="ChEBI" id="CHEBI:30413"/>
    </cofactor>
</comment>
<dbReference type="SUPFAM" id="SSF48264">
    <property type="entry name" value="Cytochrome P450"/>
    <property type="match status" value="1"/>
</dbReference>
<evidence type="ECO:0000259" key="2">
    <source>
        <dbReference type="Pfam" id="PF06985"/>
    </source>
</evidence>
<dbReference type="PANTHER" id="PTHR33112">
    <property type="entry name" value="DOMAIN PROTEIN, PUTATIVE-RELATED"/>
    <property type="match status" value="1"/>
</dbReference>
<keyword evidence="1" id="KW-0349">Heme</keyword>
<keyword evidence="4" id="KW-1185">Reference proteome</keyword>
<evidence type="ECO:0000313" key="4">
    <source>
        <dbReference type="Proteomes" id="UP001280581"/>
    </source>
</evidence>
<organism evidence="3 4">
    <name type="scientific">Pseudopithomyces chartarum</name>
    <dbReference type="NCBI Taxonomy" id="1892770"/>
    <lineage>
        <taxon>Eukaryota</taxon>
        <taxon>Fungi</taxon>
        <taxon>Dikarya</taxon>
        <taxon>Ascomycota</taxon>
        <taxon>Pezizomycotina</taxon>
        <taxon>Dothideomycetes</taxon>
        <taxon>Pleosporomycetidae</taxon>
        <taxon>Pleosporales</taxon>
        <taxon>Massarineae</taxon>
        <taxon>Didymosphaeriaceae</taxon>
        <taxon>Pseudopithomyces</taxon>
    </lineage>
</organism>
<dbReference type="PRINTS" id="PR00385">
    <property type="entry name" value="P450"/>
</dbReference>
<keyword evidence="1" id="KW-0479">Metal-binding</keyword>
<accession>A0AAN6M8P8</accession>
<dbReference type="Gene3D" id="1.10.630.10">
    <property type="entry name" value="Cytochrome P450"/>
    <property type="match status" value="1"/>
</dbReference>
<dbReference type="InterPro" id="IPR001128">
    <property type="entry name" value="Cyt_P450"/>
</dbReference>
<dbReference type="GO" id="GO:0020037">
    <property type="term" value="F:heme binding"/>
    <property type="evidence" value="ECO:0007669"/>
    <property type="project" value="InterPro"/>
</dbReference>
<evidence type="ECO:0000313" key="3">
    <source>
        <dbReference type="EMBL" id="KAK3216281.1"/>
    </source>
</evidence>
<evidence type="ECO:0000256" key="1">
    <source>
        <dbReference type="PIRSR" id="PIRSR602401-1"/>
    </source>
</evidence>
<sequence>MSVPGKLCSACLDALQSNLEEVLTQSLYKSHAHHKTFSDFQQAVIQDCFVCVQLWGSIRSEVLANWETGSAQWSPLKCSLSRHTDNEHTKARQDYEISTASGAVHKQAYEWYQVCRMTHDTCKKLTPSGGYIPTRLIDVGIDGTDTWKIILRSENTIETPDYLTLSYRWAQEPGVLLLKSNIAAYRLGTPIADLPRTFRDSIALARNFSIRYLWIDSLCIIQDSPEDWTQESVLMHDVYANSSCNIAASASEGPEGGLFRDRKLEDIEPGYINVDLPSLGNTKFEIWDQFYMNRLTHGPLTDRGWVFQERILSPRILHFSQHQIAWECFQMSKCETWPRWSPYPTEIDHSHGLKTLYAFFDSDANSEDDEGGEDKTMSVGVYQQWMYLLKAYSRCEFTHQEDRLVAMEGIAKMFEKHTGDEYLAGLWRSRLVEGLNWIVVNPLARPPGFLAPSWSWASVNSAILPQSLNWPRDNDLIEIVDARVKISESSSKWFQVEGYIQMQGCLTNATIEEGSERIFVLSDTTEVTFPTGTNIHLLPLRSTLRRKMEDTGTEVEKRIGSIIVILEGMLLEYGPGENTYRRIGRFVVDDFDNLEYFGLSYSGATGQRVVMNRKLASTLTIVSQDHCWPEFLTYPLGITLSLVTDICGYSSYIKRSRVRMAPNAVVFRDPDAYRDIYNTKSNVQRAPYYEAWKVWSTEQMFTEQSLRAAEPFMIKHIDRWNELLVADSDWSPPANFATLADALLFDIMGDLSFGADFGIKELGENPRKIMPYLLSQNLQFMYRLTRSPMLNLIIWLKPRGLDHILNGIAPKKAKEYKGWVQNYISQRLQLHETEKTKEGQRQDMFWFLKNAKKEDGTPAFTDHELGGEAHTFIIAGSDTAAMALAATIFYLTCNSVPYERVVQEILSKFSSPEEITSGPQLLSCVYLKACIDETMRLSPSLPSDLPRKVLPGGAVINNEYYPKGTIVASSNWVAGYNEDVYGDAEVFRPERWIPDEKTGVTRENVQVLRANFHPFAQGPGSCPGQNMAILELLLTVARTLHRFEVRRAPGCEGEDIYQVRDSYIAARDGPMVQFKRRVDE</sequence>
<feature type="binding site" description="axial binding residue" evidence="1">
    <location>
        <position position="1022"/>
    </location>
    <ligand>
        <name>heme</name>
        <dbReference type="ChEBI" id="CHEBI:30413"/>
    </ligand>
    <ligandPart>
        <name>Fe</name>
        <dbReference type="ChEBI" id="CHEBI:18248"/>
    </ligandPart>
</feature>
<dbReference type="CDD" id="cd11061">
    <property type="entry name" value="CYP67-like"/>
    <property type="match status" value="1"/>
</dbReference>
<keyword evidence="1" id="KW-0408">Iron</keyword>
<protein>
    <recommendedName>
        <fullName evidence="2">Heterokaryon incompatibility domain-containing protein</fullName>
    </recommendedName>
</protein>
<dbReference type="EMBL" id="WVTA01000002">
    <property type="protein sequence ID" value="KAK3216281.1"/>
    <property type="molecule type" value="Genomic_DNA"/>
</dbReference>
<comment type="caution">
    <text evidence="3">The sequence shown here is derived from an EMBL/GenBank/DDBJ whole genome shotgun (WGS) entry which is preliminary data.</text>
</comment>
<dbReference type="InterPro" id="IPR010730">
    <property type="entry name" value="HET"/>
</dbReference>
<proteinExistence type="predicted"/>
<name>A0AAN6M8P8_9PLEO</name>